<organism evidence="4 5">
    <name type="scientific">Variovorax paradoxus</name>
    <dbReference type="NCBI Taxonomy" id="34073"/>
    <lineage>
        <taxon>Bacteria</taxon>
        <taxon>Pseudomonadati</taxon>
        <taxon>Pseudomonadota</taxon>
        <taxon>Betaproteobacteria</taxon>
        <taxon>Burkholderiales</taxon>
        <taxon>Comamonadaceae</taxon>
        <taxon>Variovorax</taxon>
    </lineage>
</organism>
<gene>
    <name evidence="4" type="ORF">GOQ09_04190</name>
</gene>
<dbReference type="SMART" id="SM00448">
    <property type="entry name" value="REC"/>
    <property type="match status" value="1"/>
</dbReference>
<dbReference type="PANTHER" id="PTHR44591:SF3">
    <property type="entry name" value="RESPONSE REGULATORY DOMAIN-CONTAINING PROTEIN"/>
    <property type="match status" value="1"/>
</dbReference>
<accession>A0A6I6H1Y5</accession>
<dbReference type="OrthoDB" id="8859027at2"/>
<dbReference type="AlphaFoldDB" id="A0A6I6H1Y5"/>
<feature type="modified residue" description="4-aspartylphosphate" evidence="2">
    <location>
        <position position="57"/>
    </location>
</feature>
<evidence type="ECO:0000256" key="2">
    <source>
        <dbReference type="PROSITE-ProRule" id="PRU00169"/>
    </source>
</evidence>
<dbReference type="InterPro" id="IPR050595">
    <property type="entry name" value="Bact_response_regulator"/>
</dbReference>
<dbReference type="EMBL" id="CP046622">
    <property type="protein sequence ID" value="QGW80832.1"/>
    <property type="molecule type" value="Genomic_DNA"/>
</dbReference>
<evidence type="ECO:0000256" key="1">
    <source>
        <dbReference type="ARBA" id="ARBA00022553"/>
    </source>
</evidence>
<dbReference type="InterPro" id="IPR001789">
    <property type="entry name" value="Sig_transdc_resp-reg_receiver"/>
</dbReference>
<dbReference type="RefSeq" id="WP_157612020.1">
    <property type="nucleotide sequence ID" value="NZ_CP046622.1"/>
</dbReference>
<keyword evidence="1 2" id="KW-0597">Phosphoprotein</keyword>
<dbReference type="SUPFAM" id="SSF52172">
    <property type="entry name" value="CheY-like"/>
    <property type="match status" value="1"/>
</dbReference>
<dbReference type="Gene3D" id="3.40.50.2300">
    <property type="match status" value="1"/>
</dbReference>
<protein>
    <submittedName>
        <fullName evidence="4">Response regulator</fullName>
    </submittedName>
</protein>
<dbReference type="PANTHER" id="PTHR44591">
    <property type="entry name" value="STRESS RESPONSE REGULATOR PROTEIN 1"/>
    <property type="match status" value="1"/>
</dbReference>
<evidence type="ECO:0000259" key="3">
    <source>
        <dbReference type="PROSITE" id="PS50110"/>
    </source>
</evidence>
<proteinExistence type="predicted"/>
<dbReference type="InterPro" id="IPR011006">
    <property type="entry name" value="CheY-like_superfamily"/>
</dbReference>
<dbReference type="Pfam" id="PF00072">
    <property type="entry name" value="Response_reg"/>
    <property type="match status" value="1"/>
</dbReference>
<dbReference type="GO" id="GO:0000160">
    <property type="term" value="P:phosphorelay signal transduction system"/>
    <property type="evidence" value="ECO:0007669"/>
    <property type="project" value="InterPro"/>
</dbReference>
<sequence length="128" mass="14147">MSLQTVLIEDSTTIREALIPALADLASAEVVAVADTANEAVTVLKKLGTEWDLAVVDLFLREGSGLSVLRACKERASHQRMVVLTNYPTEEMRRRSLELGADALFDKSNELDRFFDWCLSPAIPREPG</sequence>
<dbReference type="PROSITE" id="PS50110">
    <property type="entry name" value="RESPONSE_REGULATORY"/>
    <property type="match status" value="1"/>
</dbReference>
<evidence type="ECO:0000313" key="5">
    <source>
        <dbReference type="Proteomes" id="UP000425817"/>
    </source>
</evidence>
<reference evidence="4 5" key="1">
    <citation type="submission" date="2019-12" db="EMBL/GenBank/DDBJ databases">
        <title>Hybrid Genome Assemblies of two High G+C Isolates from Undergraduate Microbiology Courses.</title>
        <authorList>
            <person name="Ne Ville C.J."/>
            <person name="Enright D."/>
            <person name="Hernandez I."/>
            <person name="Dodsworth J."/>
            <person name="Orwin P.M."/>
        </authorList>
    </citation>
    <scope>NUCLEOTIDE SEQUENCE [LARGE SCALE GENOMIC DNA]</scope>
    <source>
        <strain evidence="4 5">CSUSB</strain>
    </source>
</reference>
<name>A0A6I6H1Y5_VARPD</name>
<evidence type="ECO:0000313" key="4">
    <source>
        <dbReference type="EMBL" id="QGW80832.1"/>
    </source>
</evidence>
<feature type="domain" description="Response regulatory" evidence="3">
    <location>
        <begin position="4"/>
        <end position="122"/>
    </location>
</feature>
<dbReference type="Proteomes" id="UP000425817">
    <property type="component" value="Chromosome"/>
</dbReference>